<evidence type="ECO:0000256" key="7">
    <source>
        <dbReference type="SAM" id="Phobius"/>
    </source>
</evidence>
<keyword evidence="7" id="KW-0812">Transmembrane</keyword>
<evidence type="ECO:0000256" key="1">
    <source>
        <dbReference type="ARBA" id="ARBA00004120"/>
    </source>
</evidence>
<comment type="subcellular location">
    <subcellularLocation>
        <location evidence="1">Cytoplasm</location>
        <location evidence="1">Cytoskeleton</location>
        <location evidence="1">Cilium basal body</location>
    </subcellularLocation>
</comment>
<dbReference type="Pfam" id="PF07162">
    <property type="entry name" value="B9-C2"/>
    <property type="match status" value="1"/>
</dbReference>
<dbReference type="AlphaFoldDB" id="A0A9W7BYH0"/>
<dbReference type="Proteomes" id="UP001165160">
    <property type="component" value="Unassembled WGS sequence"/>
</dbReference>
<evidence type="ECO:0000256" key="2">
    <source>
        <dbReference type="ARBA" id="ARBA00022490"/>
    </source>
</evidence>
<keyword evidence="3" id="KW-0970">Cilium biogenesis/degradation</keyword>
<dbReference type="PROSITE" id="PS51381">
    <property type="entry name" value="C2_B9"/>
    <property type="match status" value="1"/>
</dbReference>
<feature type="region of interest" description="Disordered" evidence="6">
    <location>
        <begin position="636"/>
        <end position="656"/>
    </location>
</feature>
<evidence type="ECO:0000256" key="5">
    <source>
        <dbReference type="ARBA" id="ARBA00023273"/>
    </source>
</evidence>
<dbReference type="GO" id="GO:0060271">
    <property type="term" value="P:cilium assembly"/>
    <property type="evidence" value="ECO:0007669"/>
    <property type="project" value="TreeGrafter"/>
</dbReference>
<feature type="region of interest" description="Disordered" evidence="6">
    <location>
        <begin position="31"/>
        <end position="57"/>
    </location>
</feature>
<accession>A0A9W7BYH0</accession>
<keyword evidence="2" id="KW-0963">Cytoplasm</keyword>
<feature type="compositionally biased region" description="Gly residues" evidence="6">
    <location>
        <begin position="710"/>
        <end position="723"/>
    </location>
</feature>
<dbReference type="GO" id="GO:0036038">
    <property type="term" value="C:MKS complex"/>
    <property type="evidence" value="ECO:0007669"/>
    <property type="project" value="TreeGrafter"/>
</dbReference>
<evidence type="ECO:0000313" key="8">
    <source>
        <dbReference type="EMBL" id="GMH96751.1"/>
    </source>
</evidence>
<feature type="compositionally biased region" description="Polar residues" evidence="6">
    <location>
        <begin position="96"/>
        <end position="105"/>
    </location>
</feature>
<name>A0A9W7BYH0_9STRA</name>
<dbReference type="PANTHER" id="PTHR12968">
    <property type="entry name" value="B9 DOMAIN-CONTAINING"/>
    <property type="match status" value="1"/>
</dbReference>
<feature type="compositionally biased region" description="Polar residues" evidence="6">
    <location>
        <begin position="273"/>
        <end position="288"/>
    </location>
</feature>
<feature type="transmembrane region" description="Helical" evidence="7">
    <location>
        <begin position="454"/>
        <end position="478"/>
    </location>
</feature>
<keyword evidence="4" id="KW-0206">Cytoskeleton</keyword>
<reference evidence="9" key="1">
    <citation type="journal article" date="2023" name="Commun. Biol.">
        <title>Genome analysis of Parmales, the sister group of diatoms, reveals the evolutionary specialization of diatoms from phago-mixotrophs to photoautotrophs.</title>
        <authorList>
            <person name="Ban H."/>
            <person name="Sato S."/>
            <person name="Yoshikawa S."/>
            <person name="Yamada K."/>
            <person name="Nakamura Y."/>
            <person name="Ichinomiya M."/>
            <person name="Sato N."/>
            <person name="Blanc-Mathieu R."/>
            <person name="Endo H."/>
            <person name="Kuwata A."/>
            <person name="Ogata H."/>
        </authorList>
    </citation>
    <scope>NUCLEOTIDE SEQUENCE [LARGE SCALE GENOMIC DNA]</scope>
    <source>
        <strain evidence="9">NIES 3699</strain>
    </source>
</reference>
<protein>
    <submittedName>
        <fullName evidence="8">Uncharacterized protein</fullName>
    </submittedName>
</protein>
<evidence type="ECO:0000256" key="4">
    <source>
        <dbReference type="ARBA" id="ARBA00023212"/>
    </source>
</evidence>
<comment type="caution">
    <text evidence="8">The sequence shown here is derived from an EMBL/GenBank/DDBJ whole genome shotgun (WGS) entry which is preliminary data.</text>
</comment>
<dbReference type="PANTHER" id="PTHR12968:SF4">
    <property type="entry name" value="TECTONIC-LIKE COMPLEX MEMBER MKS1"/>
    <property type="match status" value="1"/>
</dbReference>
<dbReference type="InterPro" id="IPR010796">
    <property type="entry name" value="C2_B9-type_dom"/>
</dbReference>
<feature type="region of interest" description="Disordered" evidence="6">
    <location>
        <begin position="258"/>
        <end position="288"/>
    </location>
</feature>
<feature type="region of interest" description="Disordered" evidence="6">
    <location>
        <begin position="705"/>
        <end position="759"/>
    </location>
</feature>
<keyword evidence="5" id="KW-0966">Cell projection</keyword>
<proteinExistence type="predicted"/>
<evidence type="ECO:0000313" key="9">
    <source>
        <dbReference type="Proteomes" id="UP001165160"/>
    </source>
</evidence>
<keyword evidence="9" id="KW-1185">Reference proteome</keyword>
<dbReference type="EMBL" id="BRXX01000189">
    <property type="protein sequence ID" value="GMH96751.1"/>
    <property type="molecule type" value="Genomic_DNA"/>
</dbReference>
<gene>
    <name evidence="8" type="ORF">TrVE_jg14043</name>
</gene>
<feature type="region of interest" description="Disordered" evidence="6">
    <location>
        <begin position="81"/>
        <end position="105"/>
    </location>
</feature>
<feature type="compositionally biased region" description="Polar residues" evidence="6">
    <location>
        <begin position="645"/>
        <end position="656"/>
    </location>
</feature>
<organism evidence="8 9">
    <name type="scientific">Triparma verrucosa</name>
    <dbReference type="NCBI Taxonomy" id="1606542"/>
    <lineage>
        <taxon>Eukaryota</taxon>
        <taxon>Sar</taxon>
        <taxon>Stramenopiles</taxon>
        <taxon>Ochrophyta</taxon>
        <taxon>Bolidophyceae</taxon>
        <taxon>Parmales</taxon>
        <taxon>Triparmaceae</taxon>
        <taxon>Triparma</taxon>
    </lineage>
</organism>
<keyword evidence="7" id="KW-0472">Membrane</keyword>
<sequence length="759" mass="83684">MDPAQPFYYHICDPMQNLSLKVTLRRIHGGLADSKKQGKAGKGKQTKDKNKENLQPSVLEKNVQWQEKVFGPREIAVLAPSSSERADLRSPRTPRSKASSTSSLGDSDYKEALYQRLRDGFDPLKEVQEAMVFTYVDKDGFVPKSTLQPRLTTSNTQDDPTFNPLGLATATMPMRQLPKGILPDSTNAMKSHLGREAPFKIMYIMAAVDCDVESIKEGSLEKNNDSIYGGPAAIGGPRFFEKVLCTIKLYSNNTMEATPGFSEEEPEDEYNPTFASSHSLQVRQSEGPKTTTFRFVTPRGSVYEYAIENRNAVESIVSTERLLIEETYRDQRKVQERRNRRGNFFFGKPETDDVPYFLHSNIEIVSAEGFGDEGGYLFTEYELSMPNGWCFATQVTGTNWGGRTPPDERCLTGATHLARPAYLKPKSSAEAGKAFGTTNIPRGEDTMGGLRSQFFGLTLFFTIIAGMLLGEAYMIWLFGALLMVGAVMGVSPTGQYDHQLSDPVYHFGYPTNIHLAAPPNIHTNPVVMNSAPTLLFQVSSKHAFQRHIIEGYGYVKIPTTPGTYEINVKMWVPRGGIRSEMRNFFVGGAYRLHDLRSIEMPSDMGGATFLSKFGFRTEKSGSLKVRINVVTHRKPLDTADEGSDMGNSQTLNQGRSTVDDILSRVRTNRNMAASRGGKNQTTTPISPLRRRSQMMDKFTFSDADVRTQGSAGGEGGGGGGGGAFPYKTAPSGGSTADVLAKVRARRAARNNKGDNADTM</sequence>
<keyword evidence="7" id="KW-1133">Transmembrane helix</keyword>
<evidence type="ECO:0000256" key="3">
    <source>
        <dbReference type="ARBA" id="ARBA00022794"/>
    </source>
</evidence>
<evidence type="ECO:0000256" key="6">
    <source>
        <dbReference type="SAM" id="MobiDB-lite"/>
    </source>
</evidence>
<feature type="region of interest" description="Disordered" evidence="6">
    <location>
        <begin position="669"/>
        <end position="691"/>
    </location>
</feature>